<proteinExistence type="predicted"/>
<gene>
    <name evidence="1" type="ORF">H5P27_02615</name>
</gene>
<keyword evidence="1" id="KW-0540">Nuclease</keyword>
<keyword evidence="1" id="KW-0378">Hydrolase</keyword>
<keyword evidence="2" id="KW-1185">Reference proteome</keyword>
<sequence length="360" mass="41659">MSFYHGIDARSVSGRRTIDRLLLLKEALREIPDKTTDSNLLVATWNIRDFDKPAYGERSDEAIYYIAEIISRFDIVAIQEVYRDLKALNRVLSILGPFWKPLISDTTEGRQGNNERMVYLYDSRKVSFGGLAGELVLPDVKAEDGTQRPASQIWRTPYICGFKAGWSNFMLCSAHILWGREPSRGGIEPADRIEEIRKIAKFLKKRTQDPTAWSRNLILLGDFNIFSSNENGAFGELTKTGGFTIPDSHREFVTNAAQNRCYDQIAFRIQKDRLDWTGRAGVFDYFKHIYTEADQALYIEQMGEAYLRNTRGKIRDEKGQARYYKTYWRTHQMSDHLPLWAELKIDFSSQYLTRKREGSV</sequence>
<dbReference type="CDD" id="cd10283">
    <property type="entry name" value="MnuA_DNase1-like"/>
    <property type="match status" value="1"/>
</dbReference>
<dbReference type="SUPFAM" id="SSF56219">
    <property type="entry name" value="DNase I-like"/>
    <property type="match status" value="1"/>
</dbReference>
<accession>A0A7X1E8M0</accession>
<dbReference type="AlphaFoldDB" id="A0A7X1E8M0"/>
<evidence type="ECO:0000313" key="1">
    <source>
        <dbReference type="EMBL" id="MBC2604927.1"/>
    </source>
</evidence>
<dbReference type="GO" id="GO:0004527">
    <property type="term" value="F:exonuclease activity"/>
    <property type="evidence" value="ECO:0007669"/>
    <property type="project" value="UniProtKB-KW"/>
</dbReference>
<organism evidence="1 2">
    <name type="scientific">Pelagicoccus albus</name>
    <dbReference type="NCBI Taxonomy" id="415222"/>
    <lineage>
        <taxon>Bacteria</taxon>
        <taxon>Pseudomonadati</taxon>
        <taxon>Verrucomicrobiota</taxon>
        <taxon>Opitutia</taxon>
        <taxon>Puniceicoccales</taxon>
        <taxon>Pelagicoccaceae</taxon>
        <taxon>Pelagicoccus</taxon>
    </lineage>
</organism>
<reference evidence="1 2" key="1">
    <citation type="submission" date="2020-07" db="EMBL/GenBank/DDBJ databases">
        <authorList>
            <person name="Feng X."/>
        </authorList>
    </citation>
    <scope>NUCLEOTIDE SEQUENCE [LARGE SCALE GENOMIC DNA]</scope>
    <source>
        <strain evidence="1 2">JCM23202</strain>
    </source>
</reference>
<dbReference type="RefSeq" id="WP_185658817.1">
    <property type="nucleotide sequence ID" value="NZ_CAWPOO010000005.1"/>
</dbReference>
<dbReference type="EMBL" id="JACHVC010000005">
    <property type="protein sequence ID" value="MBC2604927.1"/>
    <property type="molecule type" value="Genomic_DNA"/>
</dbReference>
<dbReference type="Gene3D" id="3.60.10.10">
    <property type="entry name" value="Endonuclease/exonuclease/phosphatase"/>
    <property type="match status" value="1"/>
</dbReference>
<keyword evidence="1" id="KW-0255">Endonuclease</keyword>
<dbReference type="Proteomes" id="UP000526501">
    <property type="component" value="Unassembled WGS sequence"/>
</dbReference>
<dbReference type="InterPro" id="IPR036691">
    <property type="entry name" value="Endo/exonu/phosph_ase_sf"/>
</dbReference>
<protein>
    <submittedName>
        <fullName evidence="1">Endonuclease/exonuclease/phosphatase family protein</fullName>
    </submittedName>
</protein>
<name>A0A7X1E8M0_9BACT</name>
<keyword evidence="1" id="KW-0269">Exonuclease</keyword>
<comment type="caution">
    <text evidence="1">The sequence shown here is derived from an EMBL/GenBank/DDBJ whole genome shotgun (WGS) entry which is preliminary data.</text>
</comment>
<dbReference type="GO" id="GO:0004519">
    <property type="term" value="F:endonuclease activity"/>
    <property type="evidence" value="ECO:0007669"/>
    <property type="project" value="UniProtKB-KW"/>
</dbReference>
<evidence type="ECO:0000313" key="2">
    <source>
        <dbReference type="Proteomes" id="UP000526501"/>
    </source>
</evidence>